<dbReference type="InterPro" id="IPR050109">
    <property type="entry name" value="HTH-type_TetR-like_transc_reg"/>
</dbReference>
<keyword evidence="3" id="KW-0804">Transcription</keyword>
<dbReference type="PROSITE" id="PS01081">
    <property type="entry name" value="HTH_TETR_1"/>
    <property type="match status" value="1"/>
</dbReference>
<dbReference type="EMBL" id="VOBL01000013">
    <property type="protein sequence ID" value="KAA0975928.1"/>
    <property type="molecule type" value="Genomic_DNA"/>
</dbReference>
<keyword evidence="2 4" id="KW-0238">DNA-binding</keyword>
<accession>A0A5B0EB39</accession>
<dbReference type="InterPro" id="IPR009057">
    <property type="entry name" value="Homeodomain-like_sf"/>
</dbReference>
<proteinExistence type="predicted"/>
<dbReference type="Pfam" id="PF00440">
    <property type="entry name" value="TetR_N"/>
    <property type="match status" value="1"/>
</dbReference>
<reference evidence="6 7" key="1">
    <citation type="submission" date="2019-07" db="EMBL/GenBank/DDBJ databases">
        <title>Analysis of the biochemical properties, biological activity and biotechnological potential of siderophores and biosurfactants produced by Antarctic psychrotolerant bacteria.</title>
        <authorList>
            <person name="Styczynski M."/>
            <person name="Krucon T."/>
            <person name="Decewicz P."/>
            <person name="Dziewit L."/>
        </authorList>
    </citation>
    <scope>NUCLEOTIDE SEQUENCE [LARGE SCALE GENOMIC DNA]</scope>
    <source>
        <strain evidence="6 7">ANT_H27</strain>
    </source>
</reference>
<dbReference type="SUPFAM" id="SSF46689">
    <property type="entry name" value="Homeodomain-like"/>
    <property type="match status" value="1"/>
</dbReference>
<dbReference type="GO" id="GO:0003700">
    <property type="term" value="F:DNA-binding transcription factor activity"/>
    <property type="evidence" value="ECO:0007669"/>
    <property type="project" value="TreeGrafter"/>
</dbReference>
<organism evidence="6 7">
    <name type="scientific">Paeniglutamicibacter gangotriensis</name>
    <dbReference type="NCBI Taxonomy" id="254787"/>
    <lineage>
        <taxon>Bacteria</taxon>
        <taxon>Bacillati</taxon>
        <taxon>Actinomycetota</taxon>
        <taxon>Actinomycetes</taxon>
        <taxon>Micrococcales</taxon>
        <taxon>Micrococcaceae</taxon>
        <taxon>Paeniglutamicibacter</taxon>
    </lineage>
</organism>
<dbReference type="PRINTS" id="PR00455">
    <property type="entry name" value="HTHTETR"/>
</dbReference>
<evidence type="ECO:0000256" key="1">
    <source>
        <dbReference type="ARBA" id="ARBA00023015"/>
    </source>
</evidence>
<dbReference type="Gene3D" id="1.10.357.10">
    <property type="entry name" value="Tetracycline Repressor, domain 2"/>
    <property type="match status" value="1"/>
</dbReference>
<evidence type="ECO:0000259" key="5">
    <source>
        <dbReference type="PROSITE" id="PS50977"/>
    </source>
</evidence>
<dbReference type="PROSITE" id="PS50977">
    <property type="entry name" value="HTH_TETR_2"/>
    <property type="match status" value="1"/>
</dbReference>
<protein>
    <submittedName>
        <fullName evidence="6">TetR/AcrR family transcriptional regulator</fullName>
    </submittedName>
</protein>
<feature type="domain" description="HTH tetR-type" evidence="5">
    <location>
        <begin position="17"/>
        <end position="77"/>
    </location>
</feature>
<keyword evidence="1" id="KW-0805">Transcription regulation</keyword>
<comment type="caution">
    <text evidence="6">The sequence shown here is derived from an EMBL/GenBank/DDBJ whole genome shotgun (WGS) entry which is preliminary data.</text>
</comment>
<feature type="DNA-binding region" description="H-T-H motif" evidence="4">
    <location>
        <begin position="40"/>
        <end position="59"/>
    </location>
</feature>
<dbReference type="Proteomes" id="UP000323856">
    <property type="component" value="Unassembled WGS sequence"/>
</dbReference>
<gene>
    <name evidence="6" type="ORF">FQ154_12775</name>
</gene>
<evidence type="ECO:0000256" key="4">
    <source>
        <dbReference type="PROSITE-ProRule" id="PRU00335"/>
    </source>
</evidence>
<name>A0A5B0EB39_9MICC</name>
<dbReference type="AlphaFoldDB" id="A0A5B0EB39"/>
<dbReference type="Pfam" id="PF16859">
    <property type="entry name" value="TetR_C_11"/>
    <property type="match status" value="1"/>
</dbReference>
<evidence type="ECO:0000313" key="6">
    <source>
        <dbReference type="EMBL" id="KAA0975928.1"/>
    </source>
</evidence>
<evidence type="ECO:0000313" key="7">
    <source>
        <dbReference type="Proteomes" id="UP000323856"/>
    </source>
</evidence>
<dbReference type="SUPFAM" id="SSF48498">
    <property type="entry name" value="Tetracyclin repressor-like, C-terminal domain"/>
    <property type="match status" value="1"/>
</dbReference>
<dbReference type="GO" id="GO:0000976">
    <property type="term" value="F:transcription cis-regulatory region binding"/>
    <property type="evidence" value="ECO:0007669"/>
    <property type="project" value="TreeGrafter"/>
</dbReference>
<dbReference type="PANTHER" id="PTHR30055">
    <property type="entry name" value="HTH-TYPE TRANSCRIPTIONAL REGULATOR RUTR"/>
    <property type="match status" value="1"/>
</dbReference>
<dbReference type="InterPro" id="IPR023772">
    <property type="entry name" value="DNA-bd_HTH_TetR-type_CS"/>
</dbReference>
<dbReference type="InterPro" id="IPR011075">
    <property type="entry name" value="TetR_C"/>
</dbReference>
<dbReference type="InterPro" id="IPR001647">
    <property type="entry name" value="HTH_TetR"/>
</dbReference>
<dbReference type="Gene3D" id="1.10.10.60">
    <property type="entry name" value="Homeodomain-like"/>
    <property type="match status" value="1"/>
</dbReference>
<sequence length="199" mass="21732">MRVDISIWPVSTRPRSQQTHQVVLAATNELLLEAGFPGVTIERLSTRSGVSTATIYKHWPSKNAIVAEAFGRTATAALTIPECVDPLADLIDFAVASLSFHSIESGRVFFQLLAACSMEPSGALYFQEYYLGPRRETMLPLFTRAIDAGAIVADVDINVAIDVIFGAAVFRLMRDTSELDQTTLRNTIELSLNGLLANK</sequence>
<dbReference type="OrthoDB" id="9796019at2"/>
<evidence type="ECO:0000256" key="3">
    <source>
        <dbReference type="ARBA" id="ARBA00023163"/>
    </source>
</evidence>
<evidence type="ECO:0000256" key="2">
    <source>
        <dbReference type="ARBA" id="ARBA00023125"/>
    </source>
</evidence>
<dbReference type="PANTHER" id="PTHR30055:SF148">
    <property type="entry name" value="TETR-FAMILY TRANSCRIPTIONAL REGULATOR"/>
    <property type="match status" value="1"/>
</dbReference>
<dbReference type="InterPro" id="IPR036271">
    <property type="entry name" value="Tet_transcr_reg_TetR-rel_C_sf"/>
</dbReference>